<dbReference type="Proteomes" id="UP001055072">
    <property type="component" value="Unassembled WGS sequence"/>
</dbReference>
<proteinExistence type="predicted"/>
<evidence type="ECO:0000313" key="1">
    <source>
        <dbReference type="EMBL" id="KAI0089111.1"/>
    </source>
</evidence>
<sequence length="59" mass="6726">MCKFRRVRNVYRCGHAINEVSYPLPIRIQHSPSLLQPDVEVGHSLACSTHPHDTLADQM</sequence>
<comment type="caution">
    <text evidence="1">The sequence shown here is derived from an EMBL/GenBank/DDBJ whole genome shotgun (WGS) entry which is preliminary data.</text>
</comment>
<accession>A0ACB8U4K0</accession>
<evidence type="ECO:0000313" key="2">
    <source>
        <dbReference type="Proteomes" id="UP001055072"/>
    </source>
</evidence>
<protein>
    <submittedName>
        <fullName evidence="1">Uncharacterized protein</fullName>
    </submittedName>
</protein>
<dbReference type="EMBL" id="MU274911">
    <property type="protein sequence ID" value="KAI0089111.1"/>
    <property type="molecule type" value="Genomic_DNA"/>
</dbReference>
<name>A0ACB8U4K0_9APHY</name>
<gene>
    <name evidence="1" type="ORF">BDY19DRAFT_944233</name>
</gene>
<organism evidence="1 2">
    <name type="scientific">Irpex rosettiformis</name>
    <dbReference type="NCBI Taxonomy" id="378272"/>
    <lineage>
        <taxon>Eukaryota</taxon>
        <taxon>Fungi</taxon>
        <taxon>Dikarya</taxon>
        <taxon>Basidiomycota</taxon>
        <taxon>Agaricomycotina</taxon>
        <taxon>Agaricomycetes</taxon>
        <taxon>Polyporales</taxon>
        <taxon>Irpicaceae</taxon>
        <taxon>Irpex</taxon>
    </lineage>
</organism>
<reference evidence="1" key="1">
    <citation type="journal article" date="2021" name="Environ. Microbiol.">
        <title>Gene family expansions and transcriptome signatures uncover fungal adaptations to wood decay.</title>
        <authorList>
            <person name="Hage H."/>
            <person name="Miyauchi S."/>
            <person name="Viragh M."/>
            <person name="Drula E."/>
            <person name="Min B."/>
            <person name="Chaduli D."/>
            <person name="Navarro D."/>
            <person name="Favel A."/>
            <person name="Norest M."/>
            <person name="Lesage-Meessen L."/>
            <person name="Balint B."/>
            <person name="Merenyi Z."/>
            <person name="de Eugenio L."/>
            <person name="Morin E."/>
            <person name="Martinez A.T."/>
            <person name="Baldrian P."/>
            <person name="Stursova M."/>
            <person name="Martinez M.J."/>
            <person name="Novotny C."/>
            <person name="Magnuson J.K."/>
            <person name="Spatafora J.W."/>
            <person name="Maurice S."/>
            <person name="Pangilinan J."/>
            <person name="Andreopoulos W."/>
            <person name="LaButti K."/>
            <person name="Hundley H."/>
            <person name="Na H."/>
            <person name="Kuo A."/>
            <person name="Barry K."/>
            <person name="Lipzen A."/>
            <person name="Henrissat B."/>
            <person name="Riley R."/>
            <person name="Ahrendt S."/>
            <person name="Nagy L.G."/>
            <person name="Grigoriev I.V."/>
            <person name="Martin F."/>
            <person name="Rosso M.N."/>
        </authorList>
    </citation>
    <scope>NUCLEOTIDE SEQUENCE</scope>
    <source>
        <strain evidence="1">CBS 384.51</strain>
    </source>
</reference>
<keyword evidence="2" id="KW-1185">Reference proteome</keyword>